<accession>A0ACB9LWY5</accession>
<protein>
    <submittedName>
        <fullName evidence="1">Uncharacterized protein</fullName>
    </submittedName>
</protein>
<evidence type="ECO:0000313" key="2">
    <source>
        <dbReference type="Proteomes" id="UP000828941"/>
    </source>
</evidence>
<comment type="caution">
    <text evidence="1">The sequence shown here is derived from an EMBL/GenBank/DDBJ whole genome shotgun (WGS) entry which is preliminary data.</text>
</comment>
<organism evidence="1 2">
    <name type="scientific">Bauhinia variegata</name>
    <name type="common">Purple orchid tree</name>
    <name type="synonym">Phanera variegata</name>
    <dbReference type="NCBI Taxonomy" id="167791"/>
    <lineage>
        <taxon>Eukaryota</taxon>
        <taxon>Viridiplantae</taxon>
        <taxon>Streptophyta</taxon>
        <taxon>Embryophyta</taxon>
        <taxon>Tracheophyta</taxon>
        <taxon>Spermatophyta</taxon>
        <taxon>Magnoliopsida</taxon>
        <taxon>eudicotyledons</taxon>
        <taxon>Gunneridae</taxon>
        <taxon>Pentapetalae</taxon>
        <taxon>rosids</taxon>
        <taxon>fabids</taxon>
        <taxon>Fabales</taxon>
        <taxon>Fabaceae</taxon>
        <taxon>Cercidoideae</taxon>
        <taxon>Cercideae</taxon>
        <taxon>Bauhiniinae</taxon>
        <taxon>Bauhinia</taxon>
    </lineage>
</organism>
<dbReference type="Proteomes" id="UP000828941">
    <property type="component" value="Chromosome 11"/>
</dbReference>
<proteinExistence type="predicted"/>
<reference evidence="1 2" key="1">
    <citation type="journal article" date="2022" name="DNA Res.">
        <title>Chromosomal-level genome assembly of the orchid tree Bauhinia variegata (Leguminosae; Cercidoideae) supports the allotetraploid origin hypothesis of Bauhinia.</title>
        <authorList>
            <person name="Zhong Y."/>
            <person name="Chen Y."/>
            <person name="Zheng D."/>
            <person name="Pang J."/>
            <person name="Liu Y."/>
            <person name="Luo S."/>
            <person name="Meng S."/>
            <person name="Qian L."/>
            <person name="Wei D."/>
            <person name="Dai S."/>
            <person name="Zhou R."/>
        </authorList>
    </citation>
    <scope>NUCLEOTIDE SEQUENCE [LARGE SCALE GENOMIC DNA]</scope>
    <source>
        <strain evidence="1">BV-YZ2020</strain>
    </source>
</reference>
<sequence length="213" mass="24675">MRYVEPFTLFRDLLKANAPAKGRLLGLDVGHKYIGLAVSDFKKEIASPLSVLVRKKTNIDEMACDFENLISELSLKGFIVGYPYDRMRVSPDAIQVKVFIDDLCKTEKFQGLPYTFWSERFTSKNEELYLKDLQLHPVHYKTIIDKFAAVGILQGYLDHVNKKLKSQPTERRISRKPLLETYECNERLVEDTVYFPYNPIMYCIAETICSLIC</sequence>
<gene>
    <name evidence="1" type="ORF">L6164_028224</name>
</gene>
<evidence type="ECO:0000313" key="1">
    <source>
        <dbReference type="EMBL" id="KAI4315410.1"/>
    </source>
</evidence>
<dbReference type="EMBL" id="CM039436">
    <property type="protein sequence ID" value="KAI4315410.1"/>
    <property type="molecule type" value="Genomic_DNA"/>
</dbReference>
<keyword evidence="2" id="KW-1185">Reference proteome</keyword>
<name>A0ACB9LWY5_BAUVA</name>